<accession>A0A811L014</accession>
<evidence type="ECO:0008006" key="9">
    <source>
        <dbReference type="Google" id="ProtNLM"/>
    </source>
</evidence>
<dbReference type="GO" id="GO:0016712">
    <property type="term" value="F:oxidoreductase activity, acting on paired donors, with incorporation or reduction of molecular oxygen, reduced flavin or flavoprotein as one donor, and incorporation of one atom of oxygen"/>
    <property type="evidence" value="ECO:0007669"/>
    <property type="project" value="TreeGrafter"/>
</dbReference>
<dbReference type="GO" id="GO:0006082">
    <property type="term" value="P:organic acid metabolic process"/>
    <property type="evidence" value="ECO:0007669"/>
    <property type="project" value="TreeGrafter"/>
</dbReference>
<dbReference type="GO" id="GO:0006805">
    <property type="term" value="P:xenobiotic metabolic process"/>
    <property type="evidence" value="ECO:0007669"/>
    <property type="project" value="TreeGrafter"/>
</dbReference>
<reference evidence="7" key="1">
    <citation type="submission" date="2020-09" db="EMBL/GenBank/DDBJ databases">
        <authorList>
            <person name="Kikuchi T."/>
        </authorList>
    </citation>
    <scope>NUCLEOTIDE SEQUENCE</scope>
    <source>
        <strain evidence="7">SH1</strain>
    </source>
</reference>
<dbReference type="GO" id="GO:0020037">
    <property type="term" value="F:heme binding"/>
    <property type="evidence" value="ECO:0007669"/>
    <property type="project" value="InterPro"/>
</dbReference>
<protein>
    <recommendedName>
        <fullName evidence="9">Unspecific monooxygenase</fullName>
    </recommendedName>
</protein>
<dbReference type="InterPro" id="IPR050182">
    <property type="entry name" value="Cytochrome_P450_fam2"/>
</dbReference>
<keyword evidence="8" id="KW-1185">Reference proteome</keyword>
<name>A0A811L014_9BILA</name>
<evidence type="ECO:0000256" key="5">
    <source>
        <dbReference type="PIRSR" id="PIRSR602401-1"/>
    </source>
</evidence>
<dbReference type="OrthoDB" id="2789670at2759"/>
<comment type="similarity">
    <text evidence="1 6">Belongs to the cytochrome P450 family.</text>
</comment>
<dbReference type="Proteomes" id="UP000614601">
    <property type="component" value="Unassembled WGS sequence"/>
</dbReference>
<dbReference type="GO" id="GO:0005506">
    <property type="term" value="F:iron ion binding"/>
    <property type="evidence" value="ECO:0007669"/>
    <property type="project" value="InterPro"/>
</dbReference>
<organism evidence="7 8">
    <name type="scientific">Bursaphelenchus okinawaensis</name>
    <dbReference type="NCBI Taxonomy" id="465554"/>
    <lineage>
        <taxon>Eukaryota</taxon>
        <taxon>Metazoa</taxon>
        <taxon>Ecdysozoa</taxon>
        <taxon>Nematoda</taxon>
        <taxon>Chromadorea</taxon>
        <taxon>Rhabditida</taxon>
        <taxon>Tylenchina</taxon>
        <taxon>Tylenchomorpha</taxon>
        <taxon>Aphelenchoidea</taxon>
        <taxon>Aphelenchoididae</taxon>
        <taxon>Bursaphelenchus</taxon>
    </lineage>
</organism>
<dbReference type="PRINTS" id="PR00463">
    <property type="entry name" value="EP450I"/>
</dbReference>
<dbReference type="InterPro" id="IPR001128">
    <property type="entry name" value="Cyt_P450"/>
</dbReference>
<evidence type="ECO:0000256" key="4">
    <source>
        <dbReference type="ARBA" id="ARBA00023033"/>
    </source>
</evidence>
<dbReference type="PANTHER" id="PTHR24300">
    <property type="entry name" value="CYTOCHROME P450 508A4-RELATED"/>
    <property type="match status" value="1"/>
</dbReference>
<sequence>MADRKDLHYVNAFVNEAQRCASILPINLPHQTTRNVEIDGKMLPKGTIILPQISAIMHDPEVFDSPSTFNPDRFIDENGRFKQIDEVIPFSIGKRACLGEGFARMEVFLITANLLNRYRISVGDKPPSAMGIANYIARLRPYTCHIEVRQ</sequence>
<dbReference type="GO" id="GO:0005737">
    <property type="term" value="C:cytoplasm"/>
    <property type="evidence" value="ECO:0007669"/>
    <property type="project" value="TreeGrafter"/>
</dbReference>
<evidence type="ECO:0000256" key="3">
    <source>
        <dbReference type="ARBA" id="ARBA00023004"/>
    </source>
</evidence>
<evidence type="ECO:0000256" key="6">
    <source>
        <dbReference type="RuleBase" id="RU000461"/>
    </source>
</evidence>
<keyword evidence="2 5" id="KW-0479">Metal-binding</keyword>
<dbReference type="PRINTS" id="PR00385">
    <property type="entry name" value="P450"/>
</dbReference>
<keyword evidence="6" id="KW-0560">Oxidoreductase</keyword>
<gene>
    <name evidence="7" type="ORF">BOKJ2_LOCUS9447</name>
</gene>
<evidence type="ECO:0000313" key="8">
    <source>
        <dbReference type="Proteomes" id="UP000614601"/>
    </source>
</evidence>
<evidence type="ECO:0000256" key="2">
    <source>
        <dbReference type="ARBA" id="ARBA00022723"/>
    </source>
</evidence>
<comment type="caution">
    <text evidence="7">The sequence shown here is derived from an EMBL/GenBank/DDBJ whole genome shotgun (WGS) entry which is preliminary data.</text>
</comment>
<dbReference type="InterPro" id="IPR036396">
    <property type="entry name" value="Cyt_P450_sf"/>
</dbReference>
<dbReference type="InterPro" id="IPR002401">
    <property type="entry name" value="Cyt_P450_E_grp-I"/>
</dbReference>
<dbReference type="Pfam" id="PF00067">
    <property type="entry name" value="p450"/>
    <property type="match status" value="1"/>
</dbReference>
<comment type="cofactor">
    <cofactor evidence="5">
        <name>heme</name>
        <dbReference type="ChEBI" id="CHEBI:30413"/>
    </cofactor>
</comment>
<dbReference type="PROSITE" id="PS00086">
    <property type="entry name" value="CYTOCHROME_P450"/>
    <property type="match status" value="1"/>
</dbReference>
<dbReference type="Proteomes" id="UP000783686">
    <property type="component" value="Unassembled WGS sequence"/>
</dbReference>
<dbReference type="EMBL" id="CAJFDH010000004">
    <property type="protein sequence ID" value="CAD5221443.1"/>
    <property type="molecule type" value="Genomic_DNA"/>
</dbReference>
<dbReference type="SUPFAM" id="SSF48264">
    <property type="entry name" value="Cytochrome P450"/>
    <property type="match status" value="1"/>
</dbReference>
<evidence type="ECO:0000313" key="7">
    <source>
        <dbReference type="EMBL" id="CAD5221443.1"/>
    </source>
</evidence>
<evidence type="ECO:0000256" key="1">
    <source>
        <dbReference type="ARBA" id="ARBA00010617"/>
    </source>
</evidence>
<feature type="binding site" description="axial binding residue" evidence="5">
    <location>
        <position position="97"/>
    </location>
    <ligand>
        <name>heme</name>
        <dbReference type="ChEBI" id="CHEBI:30413"/>
    </ligand>
    <ligandPart>
        <name>Fe</name>
        <dbReference type="ChEBI" id="CHEBI:18248"/>
    </ligandPart>
</feature>
<proteinExistence type="inferred from homology"/>
<dbReference type="EMBL" id="CAJFCW020000004">
    <property type="protein sequence ID" value="CAG9115077.1"/>
    <property type="molecule type" value="Genomic_DNA"/>
</dbReference>
<keyword evidence="5 6" id="KW-0349">Heme</keyword>
<dbReference type="PANTHER" id="PTHR24300:SF181">
    <property type="entry name" value="CYTOCHROME P450 FAMILY"/>
    <property type="match status" value="1"/>
</dbReference>
<dbReference type="AlphaFoldDB" id="A0A811L014"/>
<dbReference type="InterPro" id="IPR017972">
    <property type="entry name" value="Cyt_P450_CS"/>
</dbReference>
<keyword evidence="3 5" id="KW-0408">Iron</keyword>
<keyword evidence="4 6" id="KW-0503">Monooxygenase</keyword>
<dbReference type="Gene3D" id="1.10.630.10">
    <property type="entry name" value="Cytochrome P450"/>
    <property type="match status" value="1"/>
</dbReference>